<feature type="region of interest" description="Disordered" evidence="1">
    <location>
        <begin position="53"/>
        <end position="112"/>
    </location>
</feature>
<reference evidence="3" key="1">
    <citation type="journal article" date="2019" name="Int. J. Syst. Evol. Microbiol.">
        <title>The Global Catalogue of Microorganisms (GCM) 10K type strain sequencing project: providing services to taxonomists for standard genome sequencing and annotation.</title>
        <authorList>
            <consortium name="The Broad Institute Genomics Platform"/>
            <consortium name="The Broad Institute Genome Sequencing Center for Infectious Disease"/>
            <person name="Wu L."/>
            <person name="Ma J."/>
        </authorList>
    </citation>
    <scope>NUCLEOTIDE SEQUENCE [LARGE SCALE GENOMIC DNA]</scope>
    <source>
        <strain evidence="3">NBRC 113072</strain>
    </source>
</reference>
<dbReference type="EMBL" id="BSUO01000001">
    <property type="protein sequence ID" value="GMA38933.1"/>
    <property type="molecule type" value="Genomic_DNA"/>
</dbReference>
<dbReference type="Gene3D" id="1.10.3210.10">
    <property type="entry name" value="Hypothetical protein af1432"/>
    <property type="match status" value="1"/>
</dbReference>
<dbReference type="Proteomes" id="UP001157126">
    <property type="component" value="Unassembled WGS sequence"/>
</dbReference>
<name>A0ABQ6ILY7_9MICO</name>
<evidence type="ECO:0008006" key="4">
    <source>
        <dbReference type="Google" id="ProtNLM"/>
    </source>
</evidence>
<keyword evidence="3" id="KW-1185">Reference proteome</keyword>
<evidence type="ECO:0000256" key="1">
    <source>
        <dbReference type="SAM" id="MobiDB-lite"/>
    </source>
</evidence>
<gene>
    <name evidence="2" type="ORF">GCM10025883_09780</name>
</gene>
<accession>A0ABQ6ILY7</accession>
<organism evidence="2 3">
    <name type="scientific">Mobilicoccus caccae</name>
    <dbReference type="NCBI Taxonomy" id="1859295"/>
    <lineage>
        <taxon>Bacteria</taxon>
        <taxon>Bacillati</taxon>
        <taxon>Actinomycetota</taxon>
        <taxon>Actinomycetes</taxon>
        <taxon>Micrococcales</taxon>
        <taxon>Dermatophilaceae</taxon>
        <taxon>Mobilicoccus</taxon>
    </lineage>
</organism>
<protein>
    <recommendedName>
        <fullName evidence="4">ANTAR domain-containing protein</fullName>
    </recommendedName>
</protein>
<comment type="caution">
    <text evidence="2">The sequence shown here is derived from an EMBL/GenBank/DDBJ whole genome shotgun (WGS) entry which is preliminary data.</text>
</comment>
<evidence type="ECO:0000313" key="2">
    <source>
        <dbReference type="EMBL" id="GMA38933.1"/>
    </source>
</evidence>
<sequence>MIPRDARILAVADAVDLAVRSSGSDRPACEALVEIRALAGTRFDPAVVDAFARTLRPPPDGPELEIETESQPEPLARPASAVAAEPGVSRASTGRRQGLGRARRLRSGGAAR</sequence>
<proteinExistence type="predicted"/>
<evidence type="ECO:0000313" key="3">
    <source>
        <dbReference type="Proteomes" id="UP001157126"/>
    </source>
</evidence>